<dbReference type="EMBL" id="MBUA01000027">
    <property type="protein sequence ID" value="MBC6492138.1"/>
    <property type="molecule type" value="Genomic_DNA"/>
</dbReference>
<sequence>MKKLLVISLIFLHLFGNTELNQVFQIRQLLIHYYHHLQVSRIGFGEFIALHYGAGDDIKTDDSEEQSLPFMQIHHHGYSYAVLPQTEKIPEKTSGLPSQLKSMPLTILIHSSTFRGSPFKPPRQTGTQYL</sequence>
<name>A0ABR7MAR9_9BACT</name>
<evidence type="ECO:0000313" key="2">
    <source>
        <dbReference type="Proteomes" id="UP000765802"/>
    </source>
</evidence>
<gene>
    <name evidence="1" type="ORF">BC349_13840</name>
</gene>
<evidence type="ECO:0000313" key="1">
    <source>
        <dbReference type="EMBL" id="MBC6492138.1"/>
    </source>
</evidence>
<proteinExistence type="predicted"/>
<dbReference type="Proteomes" id="UP000765802">
    <property type="component" value="Unassembled WGS sequence"/>
</dbReference>
<organism evidence="1 2">
    <name type="scientific">Flavihumibacter stibioxidans</name>
    <dbReference type="NCBI Taxonomy" id="1834163"/>
    <lineage>
        <taxon>Bacteria</taxon>
        <taxon>Pseudomonadati</taxon>
        <taxon>Bacteroidota</taxon>
        <taxon>Chitinophagia</taxon>
        <taxon>Chitinophagales</taxon>
        <taxon>Chitinophagaceae</taxon>
        <taxon>Flavihumibacter</taxon>
    </lineage>
</organism>
<accession>A0ABR7MAR9</accession>
<keyword evidence="2" id="KW-1185">Reference proteome</keyword>
<protein>
    <submittedName>
        <fullName evidence="1">Uncharacterized protein</fullName>
    </submittedName>
</protein>
<reference evidence="1 2" key="1">
    <citation type="submission" date="2016-07" db="EMBL/GenBank/DDBJ databases">
        <title>Genome analysis of Flavihumibacter stibioxidans YS-17.</title>
        <authorList>
            <person name="Shi K."/>
            <person name="Han Y."/>
            <person name="Wang G."/>
        </authorList>
    </citation>
    <scope>NUCLEOTIDE SEQUENCE [LARGE SCALE GENOMIC DNA]</scope>
    <source>
        <strain evidence="1 2">YS-17</strain>
    </source>
</reference>
<dbReference type="RefSeq" id="WP_187257458.1">
    <property type="nucleotide sequence ID" value="NZ_JBHULF010000006.1"/>
</dbReference>
<comment type="caution">
    <text evidence="1">The sequence shown here is derived from an EMBL/GenBank/DDBJ whole genome shotgun (WGS) entry which is preliminary data.</text>
</comment>